<dbReference type="GO" id="GO:0005886">
    <property type="term" value="C:plasma membrane"/>
    <property type="evidence" value="ECO:0007669"/>
    <property type="project" value="TreeGrafter"/>
</dbReference>
<dbReference type="PANTHER" id="PTHR11920:SF501">
    <property type="entry name" value="GUANYLATE CYCLASE 32E"/>
    <property type="match status" value="1"/>
</dbReference>
<dbReference type="SUPFAM" id="SSF56112">
    <property type="entry name" value="Protein kinase-like (PK-like)"/>
    <property type="match status" value="1"/>
</dbReference>
<dbReference type="GO" id="GO:0004016">
    <property type="term" value="F:adenylate cyclase activity"/>
    <property type="evidence" value="ECO:0007669"/>
    <property type="project" value="TreeGrafter"/>
</dbReference>
<dbReference type="AlphaFoldDB" id="A0AAE0VTY6"/>
<dbReference type="Pfam" id="PF07714">
    <property type="entry name" value="PK_Tyr_Ser-Thr"/>
    <property type="match status" value="1"/>
</dbReference>
<dbReference type="GO" id="GO:0007168">
    <property type="term" value="P:receptor guanylyl cyclase signaling pathway"/>
    <property type="evidence" value="ECO:0007669"/>
    <property type="project" value="TreeGrafter"/>
</dbReference>
<protein>
    <recommendedName>
        <fullName evidence="1">guanylate cyclase</fullName>
        <ecNumber evidence="1">4.6.1.2</ecNumber>
    </recommendedName>
</protein>
<keyword evidence="4" id="KW-0141">cGMP biosynthesis</keyword>
<dbReference type="GO" id="GO:0004672">
    <property type="term" value="F:protein kinase activity"/>
    <property type="evidence" value="ECO:0007669"/>
    <property type="project" value="InterPro"/>
</dbReference>
<dbReference type="EMBL" id="JAEAOA010002053">
    <property type="protein sequence ID" value="KAK3589921.1"/>
    <property type="molecule type" value="Genomic_DNA"/>
</dbReference>
<dbReference type="GO" id="GO:0004383">
    <property type="term" value="F:guanylate cyclase activity"/>
    <property type="evidence" value="ECO:0007669"/>
    <property type="project" value="UniProtKB-EC"/>
</dbReference>
<reference evidence="6" key="3">
    <citation type="submission" date="2023-05" db="EMBL/GenBank/DDBJ databases">
        <authorList>
            <person name="Smith C.H."/>
        </authorList>
    </citation>
    <scope>NUCLEOTIDE SEQUENCE</scope>
    <source>
        <strain evidence="6">CHS0354</strain>
        <tissue evidence="6">Mantle</tissue>
    </source>
</reference>
<proteinExistence type="predicted"/>
<evidence type="ECO:0000256" key="3">
    <source>
        <dbReference type="ARBA" id="ARBA00023239"/>
    </source>
</evidence>
<dbReference type="PROSITE" id="PS50011">
    <property type="entry name" value="PROTEIN_KINASE_DOM"/>
    <property type="match status" value="1"/>
</dbReference>
<evidence type="ECO:0000313" key="6">
    <source>
        <dbReference type="EMBL" id="KAK3589921.1"/>
    </source>
</evidence>
<evidence type="ECO:0000256" key="2">
    <source>
        <dbReference type="ARBA" id="ARBA00022741"/>
    </source>
</evidence>
<sequence length="142" mass="16282">MHFLQDVIKNKDIKLDWDFKLSLLTDLVRGLRYIHSCPIKWHGNLKSRNCLIDSRWVLKLADFGIGGFLAKAKLTVKCEAKDLLWTAPEHLREAVLMRGSEKGDVYSFAIIMQEVILRSHPYSMTGLSPQDIGNVFSLEPIR</sequence>
<dbReference type="GO" id="GO:0001653">
    <property type="term" value="F:peptide receptor activity"/>
    <property type="evidence" value="ECO:0007669"/>
    <property type="project" value="TreeGrafter"/>
</dbReference>
<dbReference type="Gene3D" id="1.10.510.10">
    <property type="entry name" value="Transferase(Phosphotransferase) domain 1"/>
    <property type="match status" value="1"/>
</dbReference>
<dbReference type="InterPro" id="IPR000719">
    <property type="entry name" value="Prot_kinase_dom"/>
</dbReference>
<feature type="domain" description="Protein kinase" evidence="5">
    <location>
        <begin position="1"/>
        <end position="142"/>
    </location>
</feature>
<dbReference type="GO" id="GO:0005524">
    <property type="term" value="F:ATP binding"/>
    <property type="evidence" value="ECO:0007669"/>
    <property type="project" value="InterPro"/>
</dbReference>
<keyword evidence="2" id="KW-0547">Nucleotide-binding</keyword>
<dbReference type="EC" id="4.6.1.2" evidence="1"/>
<evidence type="ECO:0000259" key="5">
    <source>
        <dbReference type="PROSITE" id="PS50011"/>
    </source>
</evidence>
<dbReference type="InterPro" id="IPR001245">
    <property type="entry name" value="Ser-Thr/Tyr_kinase_cat_dom"/>
</dbReference>
<keyword evidence="7" id="KW-1185">Reference proteome</keyword>
<reference evidence="6" key="2">
    <citation type="journal article" date="2021" name="Genome Biol. Evol.">
        <title>Developing a high-quality reference genome for a parasitic bivalve with doubly uniparental inheritance (Bivalvia: Unionida).</title>
        <authorList>
            <person name="Smith C.H."/>
        </authorList>
    </citation>
    <scope>NUCLEOTIDE SEQUENCE</scope>
    <source>
        <strain evidence="6">CHS0354</strain>
        <tissue evidence="6">Mantle</tissue>
    </source>
</reference>
<comment type="caution">
    <text evidence="6">The sequence shown here is derived from an EMBL/GenBank/DDBJ whole genome shotgun (WGS) entry which is preliminary data.</text>
</comment>
<evidence type="ECO:0000256" key="1">
    <source>
        <dbReference type="ARBA" id="ARBA00012202"/>
    </source>
</evidence>
<gene>
    <name evidence="6" type="ORF">CHS0354_034937</name>
</gene>
<keyword evidence="3" id="KW-0456">Lyase</keyword>
<name>A0AAE0VTY6_9BIVA</name>
<evidence type="ECO:0000256" key="4">
    <source>
        <dbReference type="ARBA" id="ARBA00023293"/>
    </source>
</evidence>
<organism evidence="6 7">
    <name type="scientific">Potamilus streckersoni</name>
    <dbReference type="NCBI Taxonomy" id="2493646"/>
    <lineage>
        <taxon>Eukaryota</taxon>
        <taxon>Metazoa</taxon>
        <taxon>Spiralia</taxon>
        <taxon>Lophotrochozoa</taxon>
        <taxon>Mollusca</taxon>
        <taxon>Bivalvia</taxon>
        <taxon>Autobranchia</taxon>
        <taxon>Heteroconchia</taxon>
        <taxon>Palaeoheterodonta</taxon>
        <taxon>Unionida</taxon>
        <taxon>Unionoidea</taxon>
        <taxon>Unionidae</taxon>
        <taxon>Ambleminae</taxon>
        <taxon>Lampsilini</taxon>
        <taxon>Potamilus</taxon>
    </lineage>
</organism>
<reference evidence="6" key="1">
    <citation type="journal article" date="2021" name="Genome Biol. Evol.">
        <title>A High-Quality Reference Genome for a Parasitic Bivalve with Doubly Uniparental Inheritance (Bivalvia: Unionida).</title>
        <authorList>
            <person name="Smith C.H."/>
        </authorList>
    </citation>
    <scope>NUCLEOTIDE SEQUENCE</scope>
    <source>
        <strain evidence="6">CHS0354</strain>
    </source>
</reference>
<dbReference type="Proteomes" id="UP001195483">
    <property type="component" value="Unassembled WGS sequence"/>
</dbReference>
<dbReference type="InterPro" id="IPR011009">
    <property type="entry name" value="Kinase-like_dom_sf"/>
</dbReference>
<dbReference type="PANTHER" id="PTHR11920">
    <property type="entry name" value="GUANYLYL CYCLASE"/>
    <property type="match status" value="1"/>
</dbReference>
<evidence type="ECO:0000313" key="7">
    <source>
        <dbReference type="Proteomes" id="UP001195483"/>
    </source>
</evidence>
<accession>A0AAE0VTY6</accession>
<dbReference type="InterPro" id="IPR050401">
    <property type="entry name" value="Cyclic_nucleotide_synthase"/>
</dbReference>